<keyword evidence="10" id="KW-1185">Reference proteome</keyword>
<evidence type="ECO:0000256" key="2">
    <source>
        <dbReference type="ARBA" id="ARBA00005556"/>
    </source>
</evidence>
<comment type="caution">
    <text evidence="9">The sequence shown here is derived from an EMBL/GenBank/DDBJ whole genome shotgun (WGS) entry which is preliminary data.</text>
</comment>
<dbReference type="AlphaFoldDB" id="A0AAW0U6E8"/>
<keyword evidence="6" id="KW-0687">Ribonucleoprotein</keyword>
<feature type="region of interest" description="Disordered" evidence="8">
    <location>
        <begin position="1"/>
        <end position="52"/>
    </location>
</feature>
<comment type="similarity">
    <text evidence="2">Belongs to the mitochondrion-specific ribosomal protein mL42 family.</text>
</comment>
<evidence type="ECO:0000313" key="9">
    <source>
        <dbReference type="EMBL" id="KAK8395139.1"/>
    </source>
</evidence>
<dbReference type="Proteomes" id="UP001487740">
    <property type="component" value="Unassembled WGS sequence"/>
</dbReference>
<evidence type="ECO:0000256" key="5">
    <source>
        <dbReference type="ARBA" id="ARBA00023128"/>
    </source>
</evidence>
<dbReference type="Pfam" id="PF10210">
    <property type="entry name" value="MRP-S32"/>
    <property type="match status" value="1"/>
</dbReference>
<keyword evidence="4" id="KW-0689">Ribosomal protein</keyword>
<dbReference type="EMBL" id="JARAKH010000018">
    <property type="protein sequence ID" value="KAK8395139.1"/>
    <property type="molecule type" value="Genomic_DNA"/>
</dbReference>
<organism evidence="9 10">
    <name type="scientific">Scylla paramamosain</name>
    <name type="common">Mud crab</name>
    <dbReference type="NCBI Taxonomy" id="85552"/>
    <lineage>
        <taxon>Eukaryota</taxon>
        <taxon>Metazoa</taxon>
        <taxon>Ecdysozoa</taxon>
        <taxon>Arthropoda</taxon>
        <taxon>Crustacea</taxon>
        <taxon>Multicrustacea</taxon>
        <taxon>Malacostraca</taxon>
        <taxon>Eumalacostraca</taxon>
        <taxon>Eucarida</taxon>
        <taxon>Decapoda</taxon>
        <taxon>Pleocyemata</taxon>
        <taxon>Brachyura</taxon>
        <taxon>Eubrachyura</taxon>
        <taxon>Portunoidea</taxon>
        <taxon>Portunidae</taxon>
        <taxon>Portuninae</taxon>
        <taxon>Scylla</taxon>
    </lineage>
</organism>
<feature type="compositionally biased region" description="Polar residues" evidence="8">
    <location>
        <begin position="1"/>
        <end position="14"/>
    </location>
</feature>
<evidence type="ECO:0000256" key="1">
    <source>
        <dbReference type="ARBA" id="ARBA00004173"/>
    </source>
</evidence>
<evidence type="ECO:0000256" key="8">
    <source>
        <dbReference type="SAM" id="MobiDB-lite"/>
    </source>
</evidence>
<proteinExistence type="inferred from homology"/>
<dbReference type="PANTHER" id="PTHR13450">
    <property type="entry name" value="MITOCHONDRIAL 39S RIBOSOMAL PROTEIN L42"/>
    <property type="match status" value="1"/>
</dbReference>
<keyword evidence="3" id="KW-0809">Transit peptide</keyword>
<evidence type="ECO:0000256" key="7">
    <source>
        <dbReference type="ARBA" id="ARBA00035189"/>
    </source>
</evidence>
<gene>
    <name evidence="9" type="ORF">O3P69_006113</name>
</gene>
<evidence type="ECO:0000256" key="6">
    <source>
        <dbReference type="ARBA" id="ARBA00023274"/>
    </source>
</evidence>
<reference evidence="9 10" key="1">
    <citation type="submission" date="2023-03" db="EMBL/GenBank/DDBJ databases">
        <title>High-quality genome of Scylla paramamosain provides insights in environmental adaptation.</title>
        <authorList>
            <person name="Zhang L."/>
        </authorList>
    </citation>
    <scope>NUCLEOTIDE SEQUENCE [LARGE SCALE GENOMIC DNA]</scope>
    <source>
        <strain evidence="9">LZ_2023a</strain>
        <tissue evidence="9">Muscle</tissue>
    </source>
</reference>
<sequence>MAFTQQDTTHTSVHTCEVRHTVPSPPPHRVKGEAGAPSLGPPPPPRVPRGQARQARQCWPARRTVLQQLILVWPACPGLPHPALTRLSPPCARLSHSQQVAPALLTASSPHSTWTSYKLVGKYMYVYCSSERDTCSGLGSLPVTAVCCLLQLSAACFCSLMALLKVGRALCPRLASMNTESRAWVSTLEEVRRINGREEAVVLTDDGKTVVCWHPQPDIPYEMTKPLPAAPAVTDSVLKVQAQDTTKLFQNKHPFFVNKALRELTFTTKHKWFPRPQKRFAKKNPPRDREYL</sequence>
<dbReference type="PANTHER" id="PTHR13450:SF4">
    <property type="entry name" value="LARGE RIBOSOMAL SUBUNIT PROTEIN ML42"/>
    <property type="match status" value="1"/>
</dbReference>
<accession>A0AAW0U6E8</accession>
<evidence type="ECO:0000256" key="4">
    <source>
        <dbReference type="ARBA" id="ARBA00022980"/>
    </source>
</evidence>
<comment type="subcellular location">
    <subcellularLocation>
        <location evidence="1">Mitochondrion</location>
    </subcellularLocation>
</comment>
<keyword evidence="5" id="KW-0496">Mitochondrion</keyword>
<protein>
    <recommendedName>
        <fullName evidence="7">Large ribosomal subunit protein mL42</fullName>
    </recommendedName>
</protein>
<evidence type="ECO:0000256" key="3">
    <source>
        <dbReference type="ARBA" id="ARBA00022946"/>
    </source>
</evidence>
<dbReference type="InterPro" id="IPR019346">
    <property type="entry name" value="Ribosomal_mL42"/>
</dbReference>
<name>A0AAW0U6E8_SCYPA</name>
<dbReference type="GO" id="GO:0005762">
    <property type="term" value="C:mitochondrial large ribosomal subunit"/>
    <property type="evidence" value="ECO:0007669"/>
    <property type="project" value="TreeGrafter"/>
</dbReference>
<evidence type="ECO:0000313" key="10">
    <source>
        <dbReference type="Proteomes" id="UP001487740"/>
    </source>
</evidence>